<keyword evidence="3 7" id="KW-0853">WD repeat</keyword>
<keyword evidence="2" id="KW-0963">Cytoplasm</keyword>
<gene>
    <name evidence="9" type="ORF">PGO_100590</name>
</gene>
<dbReference type="GeneID" id="39748024"/>
<organism evidence="9 10">
    <name type="scientific">Plasmodium gonderi</name>
    <dbReference type="NCBI Taxonomy" id="77519"/>
    <lineage>
        <taxon>Eukaryota</taxon>
        <taxon>Sar</taxon>
        <taxon>Alveolata</taxon>
        <taxon>Apicomplexa</taxon>
        <taxon>Aconoidasida</taxon>
        <taxon>Haemosporida</taxon>
        <taxon>Plasmodiidae</taxon>
        <taxon>Plasmodium</taxon>
        <taxon>Plasmodium (Plasmodium)</taxon>
    </lineage>
</organism>
<protein>
    <submittedName>
        <fullName evidence="9">Uncharacterized protein</fullName>
    </submittedName>
</protein>
<name>A0A1Y1JKI8_PLAGO</name>
<comment type="similarity">
    <text evidence="6">Belongs to the WD repeat WDR6 family.</text>
</comment>
<evidence type="ECO:0000256" key="3">
    <source>
        <dbReference type="ARBA" id="ARBA00022574"/>
    </source>
</evidence>
<evidence type="ECO:0000256" key="8">
    <source>
        <dbReference type="SAM" id="Phobius"/>
    </source>
</evidence>
<dbReference type="InterPro" id="IPR019775">
    <property type="entry name" value="WD40_repeat_CS"/>
</dbReference>
<dbReference type="GO" id="GO:0005737">
    <property type="term" value="C:cytoplasm"/>
    <property type="evidence" value="ECO:0007669"/>
    <property type="project" value="UniProtKB-SubCell"/>
</dbReference>
<dbReference type="InterPro" id="IPR051973">
    <property type="entry name" value="tRNA_Anticodon_Mtase-Reg"/>
</dbReference>
<keyword evidence="10" id="KW-1185">Reference proteome</keyword>
<dbReference type="InterPro" id="IPR011047">
    <property type="entry name" value="Quinoprotein_ADH-like_sf"/>
</dbReference>
<evidence type="ECO:0000313" key="10">
    <source>
        <dbReference type="Proteomes" id="UP000195521"/>
    </source>
</evidence>
<evidence type="ECO:0000256" key="4">
    <source>
        <dbReference type="ARBA" id="ARBA00022694"/>
    </source>
</evidence>
<dbReference type="EMBL" id="BDQF01000011">
    <property type="protein sequence ID" value="GAW81302.1"/>
    <property type="molecule type" value="Genomic_DNA"/>
</dbReference>
<dbReference type="SUPFAM" id="SSF50998">
    <property type="entry name" value="Quinoprotein alcohol dehydrogenase-like"/>
    <property type="match status" value="1"/>
</dbReference>
<dbReference type="InterPro" id="IPR001680">
    <property type="entry name" value="WD40_rpt"/>
</dbReference>
<feature type="repeat" description="WD" evidence="7">
    <location>
        <begin position="992"/>
        <end position="1031"/>
    </location>
</feature>
<dbReference type="PROSITE" id="PS00678">
    <property type="entry name" value="WD_REPEATS_1"/>
    <property type="match status" value="1"/>
</dbReference>
<evidence type="ECO:0000256" key="1">
    <source>
        <dbReference type="ARBA" id="ARBA00004496"/>
    </source>
</evidence>
<evidence type="ECO:0000256" key="2">
    <source>
        <dbReference type="ARBA" id="ARBA00022490"/>
    </source>
</evidence>
<accession>A0A1Y1JKI8</accession>
<keyword evidence="4" id="KW-0819">tRNA processing</keyword>
<feature type="transmembrane region" description="Helical" evidence="8">
    <location>
        <begin position="233"/>
        <end position="251"/>
    </location>
</feature>
<comment type="subcellular location">
    <subcellularLocation>
        <location evidence="1">Cytoplasm</location>
    </subcellularLocation>
</comment>
<dbReference type="PANTHER" id="PTHR14344">
    <property type="entry name" value="WD REPEAT PROTEIN"/>
    <property type="match status" value="1"/>
</dbReference>
<evidence type="ECO:0000256" key="7">
    <source>
        <dbReference type="PROSITE-ProRule" id="PRU00221"/>
    </source>
</evidence>
<dbReference type="GO" id="GO:0030488">
    <property type="term" value="P:tRNA methylation"/>
    <property type="evidence" value="ECO:0007669"/>
    <property type="project" value="TreeGrafter"/>
</dbReference>
<dbReference type="Gene3D" id="2.130.10.10">
    <property type="entry name" value="YVTN repeat-like/Quinoprotein amine dehydrogenase"/>
    <property type="match status" value="2"/>
</dbReference>
<dbReference type="PROSITE" id="PS50082">
    <property type="entry name" value="WD_REPEATS_2"/>
    <property type="match status" value="1"/>
</dbReference>
<evidence type="ECO:0000256" key="6">
    <source>
        <dbReference type="ARBA" id="ARBA00038255"/>
    </source>
</evidence>
<dbReference type="OrthoDB" id="5594999at2759"/>
<dbReference type="AlphaFoldDB" id="A0A1Y1JKI8"/>
<evidence type="ECO:0000256" key="5">
    <source>
        <dbReference type="ARBA" id="ARBA00022737"/>
    </source>
</evidence>
<dbReference type="SMART" id="SM00320">
    <property type="entry name" value="WD40"/>
    <property type="match status" value="5"/>
</dbReference>
<keyword evidence="5" id="KW-0677">Repeat</keyword>
<sequence length="1117" mass="131180">MLQIYEEEKKNYLLTCLICHGLNHICLGFSNGFCCFIFLKNFHFLSESTNPDQENKVLTYFKCFSHRISEMCLIPLSTVNYLEFISCKIYENVEDVLHAFVKKDTEEYGCLDQQSDASIDMRRGIRDSCLKHGTNSKKGFYQVVYNHESNEYKYQEENEINTENRKTRIIHIENFLLVTFDHTGDNKIFSVENENKKIEIKNILQTDIDVKNKKSKIISVNYVMRQKKRKMGILLFVGDEYGCIFIIYINIPIQLKSDEIVYNFSNSFIKSKQKLRVHNNRKVFDIKIIHQFIYSCGQNGNIIKYQLYKDENNIYTLYKLCVIKVGYYSSIYKLLPMHADRTSVLSGHSIERKVQKEQHYCHNSNEDVEEEAEQKCLFEKRQDRTSPEAERERENLQNMLICCFKGKKFVLHDLKNKIEYLSIECGGFRRPLSIFTKFSINMMKEFSFCFCKEKNIHFYLKKLQNNNQGATIPYEQIYINSGFHAKNVSCVLWVNKSYLCTCSEDGTIKLVYLKKWASSKSKINKSIHGDKDINSLTPLLNMTNGKLGSTDPSKYSRKNNNKPFRHINYTVLSKWKQKNFPFSSFEYPFRNTPYFSTKLRINKTKVVKPLNYRMSIIQNVHNHSEPIFHMCFLQNPFYYFKNLKLLTSVGAKNSINIFYLHMDVHKTPIIYHIEKVRVQKFSSDLRFLCVQGNYIILSYRNNKYLIRINLFIGTSLGHLLHYSGVYEFVYYKNIIFCKIVELAHLISSHNLNSTILVINLTNIFLSTNLFTYTHNMYEHKEVNTNLNTLLPSNGILQERDSLEMFEKAEKQNCYYEKLEENPFMQNNEFVNDQLRRNMVFPCHDGIKVSTREKKENLIKNACIALAPTDGIKEPFKQLFDTPNQLNEQFLAFKRKENKTFCGSILCCGLNNGEIHFYYFDTKLVSLLQKVQVHQNGISMICIKKKKTLLYVFTSGDDQSINILTLEIRFPTDVLTHETRRIHLSVMQNKKFQNSHMSSIRSLALFSNVLLSVSWDQYICIWNVKRDKNSNIIIERRKKMKMAVYDVSCLNIYITKKKKIINENLKNHESNYSCLPVEKEKEESKYLSKKPAFSNLKVYLSIAGSSGSLESFCLHGFT</sequence>
<evidence type="ECO:0000313" key="9">
    <source>
        <dbReference type="EMBL" id="GAW81302.1"/>
    </source>
</evidence>
<dbReference type="RefSeq" id="XP_028543891.1">
    <property type="nucleotide sequence ID" value="XM_028688090.1"/>
</dbReference>
<reference evidence="10" key="1">
    <citation type="submission" date="2017-04" db="EMBL/GenBank/DDBJ databases">
        <title>Plasmodium gonderi genome.</title>
        <authorList>
            <person name="Arisue N."/>
            <person name="Honma H."/>
            <person name="Kawai S."/>
            <person name="Tougan T."/>
            <person name="Tanabe K."/>
            <person name="Horii T."/>
        </authorList>
    </citation>
    <scope>NUCLEOTIDE SEQUENCE [LARGE SCALE GENOMIC DNA]</scope>
    <source>
        <strain evidence="10">ATCC 30045</strain>
    </source>
</reference>
<dbReference type="OMA" id="VYDVSCL"/>
<dbReference type="Pfam" id="PF00400">
    <property type="entry name" value="WD40"/>
    <property type="match status" value="2"/>
</dbReference>
<dbReference type="Proteomes" id="UP000195521">
    <property type="component" value="Unassembled WGS sequence"/>
</dbReference>
<comment type="caution">
    <text evidence="9">The sequence shown here is derived from an EMBL/GenBank/DDBJ whole genome shotgun (WGS) entry which is preliminary data.</text>
</comment>
<dbReference type="PANTHER" id="PTHR14344:SF3">
    <property type="entry name" value="WD REPEAT-CONTAINING PROTEIN 6"/>
    <property type="match status" value="1"/>
</dbReference>
<dbReference type="InterPro" id="IPR015943">
    <property type="entry name" value="WD40/YVTN_repeat-like_dom_sf"/>
</dbReference>
<keyword evidence="8" id="KW-0472">Membrane</keyword>
<keyword evidence="8" id="KW-1133">Transmembrane helix</keyword>
<proteinExistence type="inferred from homology"/>
<keyword evidence="8" id="KW-0812">Transmembrane</keyword>